<keyword evidence="2" id="KW-1185">Reference proteome</keyword>
<organism evidence="1 2">
    <name type="scientific">Microvirga aerophila</name>
    <dbReference type="NCBI Taxonomy" id="670291"/>
    <lineage>
        <taxon>Bacteria</taxon>
        <taxon>Pseudomonadati</taxon>
        <taxon>Pseudomonadota</taxon>
        <taxon>Alphaproteobacteria</taxon>
        <taxon>Hyphomicrobiales</taxon>
        <taxon>Methylobacteriaceae</taxon>
        <taxon>Microvirga</taxon>
    </lineage>
</organism>
<reference evidence="1 2" key="1">
    <citation type="submission" date="2019-07" db="EMBL/GenBank/DDBJ databases">
        <title>Whole genome shotgun sequence of Microvirga aerophila NBRC 106136.</title>
        <authorList>
            <person name="Hosoyama A."/>
            <person name="Uohara A."/>
            <person name="Ohji S."/>
            <person name="Ichikawa N."/>
        </authorList>
    </citation>
    <scope>NUCLEOTIDE SEQUENCE [LARGE SCALE GENOMIC DNA]</scope>
    <source>
        <strain evidence="1 2">NBRC 106136</strain>
    </source>
</reference>
<protein>
    <submittedName>
        <fullName evidence="1">Uncharacterized protein</fullName>
    </submittedName>
</protein>
<evidence type="ECO:0000313" key="2">
    <source>
        <dbReference type="Proteomes" id="UP000321085"/>
    </source>
</evidence>
<dbReference type="EMBL" id="BJYU01000150">
    <property type="protein sequence ID" value="GEO18078.1"/>
    <property type="molecule type" value="Genomic_DNA"/>
</dbReference>
<dbReference type="RefSeq" id="WP_147022841.1">
    <property type="nucleotide sequence ID" value="NZ_BJYU01000150.1"/>
</dbReference>
<comment type="caution">
    <text evidence="1">The sequence shown here is derived from an EMBL/GenBank/DDBJ whole genome shotgun (WGS) entry which is preliminary data.</text>
</comment>
<gene>
    <name evidence="1" type="ORF">MAE02_57740</name>
</gene>
<dbReference type="Proteomes" id="UP000321085">
    <property type="component" value="Unassembled WGS sequence"/>
</dbReference>
<proteinExistence type="predicted"/>
<sequence>MSPEEQGRISGQEFARLAVDLRRKGLPVERWTEFMSHRMAALAREIADEADARTWAEACLAAYQDAIDNNMPSILLLLEPEGQA</sequence>
<evidence type="ECO:0000313" key="1">
    <source>
        <dbReference type="EMBL" id="GEO18078.1"/>
    </source>
</evidence>
<name>A0A512C1I8_9HYPH</name>
<dbReference type="AlphaFoldDB" id="A0A512C1I8"/>
<accession>A0A512C1I8</accession>